<keyword evidence="3" id="KW-0732">Signal</keyword>
<reference evidence="4 6" key="1">
    <citation type="submission" date="2015-11" db="EMBL/GenBank/DDBJ databases">
        <title>Genomic analysis of 38 Legionella species identifies large and diverse effector repertoires.</title>
        <authorList>
            <person name="Burstein D."/>
            <person name="Amaro F."/>
            <person name="Zusman T."/>
            <person name="Lifshitz Z."/>
            <person name="Cohen O."/>
            <person name="Gilbert J.A."/>
            <person name="Pupko T."/>
            <person name="Shuman H.A."/>
            <person name="Segal G."/>
        </authorList>
    </citation>
    <scope>NUCLEOTIDE SEQUENCE [LARGE SCALE GENOMIC DNA]</scope>
    <source>
        <strain evidence="4 6">WO-44C</strain>
    </source>
</reference>
<proteinExistence type="predicted"/>
<feature type="transmembrane region" description="Helical" evidence="2">
    <location>
        <begin position="703"/>
        <end position="728"/>
    </location>
</feature>
<dbReference type="OrthoDB" id="7010241at2"/>
<keyword evidence="2" id="KW-0812">Transmembrane</keyword>
<dbReference type="NCBIfam" id="NF033886">
    <property type="entry name" value="T4SS_DotA"/>
    <property type="match status" value="1"/>
</dbReference>
<dbReference type="NCBIfam" id="TIGR04346">
    <property type="entry name" value="DotA_TraY"/>
    <property type="match status" value="1"/>
</dbReference>
<protein>
    <submittedName>
        <fullName evidence="4">Defect in organelle trafficking protein DotA</fullName>
    </submittedName>
</protein>
<feature type="transmembrane region" description="Helical" evidence="2">
    <location>
        <begin position="766"/>
        <end position="787"/>
    </location>
</feature>
<dbReference type="EMBL" id="UASS01000022">
    <property type="protein sequence ID" value="SPX61757.1"/>
    <property type="molecule type" value="Genomic_DNA"/>
</dbReference>
<evidence type="ECO:0000313" key="6">
    <source>
        <dbReference type="Proteomes" id="UP000054698"/>
    </source>
</evidence>
<sequence length="1008" mass="106579">MNKVFFALLGWLVPLLAFASSNNPTGGPGLSFAPPPSDISVVFLGNIFGVVDGVLHGTGSQIMGAMFEVFNSAVLAIGGIVITYTLLVSTMNTAHEGQMLGQKWSSIWVPLRSTLGLALLIPKTSGYCLMQIFVMWIVVQGVGAADKVWAAALSYLNRGGVIVQAQMSPGVSLGSDSDAIAKGAAAILNGQVCMLGIQTVLENTRTNSLNSKQKNSGICAGSPSDNVQTFCNTAVPDFLGTVNATDYQNHNPSPYALPMPNFKDGPYKFLNGICGTINWVDYTGADNIQKSITSITASELQTAQSSRAIAIQQMYIDLSAVAQVMIGNDPYKLLNPPAASGDSSNNQTPAAPDVATQQFGVPYLTTGVACPGPTSPTAQPACVSWGQDTTLANNTSAPLFNGTEFQGAVADYNGIMLPTLNLVQQAQNASAANAARAFIQQANQYGWILAGSYFINLVKLNQGNTSANNSSNPSATNSNLVDTGSGLNESSFDENLPLTPFSNGSCVGTYATLCEWLDGDSSPIKAVIGLINGSTFLPSKEIIHSPPTVDPNTSGLVAISGPGSSTVNGFITNSILVNLPGQPGMTPPQFAMNFNMNIQVGQFNLPSQDFPCGKVKIMFFSFCLGELMGNIFYNLILKNIFNFFLNMMAQVVNVVVMTFLAAPLYGMANIFREGVAIIQQPTVNPVIALANMGVAYINYANELWITLVGLSVTTIMIPWFGIFVVALIMLVLPLIIAWLGVMVSIGFVTAYYIPMLPYMIFTFGSIAWLMVVIEAMVAAPIVALGVTHPEGNEAFGKGEHAIMILLNVFLRPAMMIIGYIAAISLSYVSVWIINSGFANALVFIQGATSGSGGVNWNYSYSGDAQSAYQQASNMSSMGTGYSGWAGIYGFFFSVLIYTTMYLIVVQKAFTLITYLPDKVLRWIGGQPESIGQEAAQWGEEAKKQVSEGGSATTKGSQQMDQQLGGYAQKGLSKLKGQSQPAPEAKASGGKRGSDGGDATPGPEGAAPE</sequence>
<dbReference type="Proteomes" id="UP000054698">
    <property type="component" value="Unassembled WGS sequence"/>
</dbReference>
<feature type="chain" id="PRO_5036299212" evidence="3">
    <location>
        <begin position="20"/>
        <end position="1008"/>
    </location>
</feature>
<dbReference type="PATRIC" id="fig|453.4.peg.2944"/>
<dbReference type="AlphaFoldDB" id="A0A0W0THF1"/>
<feature type="region of interest" description="Disordered" evidence="1">
    <location>
        <begin position="933"/>
        <end position="1008"/>
    </location>
</feature>
<dbReference type="Proteomes" id="UP000251942">
    <property type="component" value="Unassembled WGS sequence"/>
</dbReference>
<gene>
    <name evidence="4" type="primary">dotA</name>
    <name evidence="4" type="ORF">Lfee_2689</name>
    <name evidence="5" type="ORF">NCTC12022_02506</name>
</gene>
<dbReference type="InterPro" id="IPR027628">
    <property type="entry name" value="DotA_TraY"/>
</dbReference>
<dbReference type="STRING" id="453.Lfee_2689"/>
<feature type="transmembrane region" description="Helical" evidence="2">
    <location>
        <begin position="643"/>
        <end position="665"/>
    </location>
</feature>
<organism evidence="4 6">
    <name type="scientific">Legionella feeleii</name>
    <dbReference type="NCBI Taxonomy" id="453"/>
    <lineage>
        <taxon>Bacteria</taxon>
        <taxon>Pseudomonadati</taxon>
        <taxon>Pseudomonadota</taxon>
        <taxon>Gammaproteobacteria</taxon>
        <taxon>Legionellales</taxon>
        <taxon>Legionellaceae</taxon>
        <taxon>Legionella</taxon>
    </lineage>
</organism>
<evidence type="ECO:0000313" key="4">
    <source>
        <dbReference type="EMBL" id="KTC95025.1"/>
    </source>
</evidence>
<feature type="transmembrane region" description="Helical" evidence="2">
    <location>
        <begin position="735"/>
        <end position="754"/>
    </location>
</feature>
<evidence type="ECO:0000256" key="1">
    <source>
        <dbReference type="SAM" id="MobiDB-lite"/>
    </source>
</evidence>
<evidence type="ECO:0000313" key="5">
    <source>
        <dbReference type="EMBL" id="SPX61757.1"/>
    </source>
</evidence>
<dbReference type="RefSeq" id="WP_058447521.1">
    <property type="nucleotide sequence ID" value="NZ_CAAAHT010000006.1"/>
</dbReference>
<feature type="transmembrane region" description="Helical" evidence="2">
    <location>
        <begin position="808"/>
        <end position="833"/>
    </location>
</feature>
<dbReference type="EMBL" id="LNYB01000085">
    <property type="protein sequence ID" value="KTC95025.1"/>
    <property type="molecule type" value="Genomic_DNA"/>
</dbReference>
<dbReference type="InterPro" id="IPR021528">
    <property type="entry name" value="DotA"/>
</dbReference>
<feature type="region of interest" description="Disordered" evidence="1">
    <location>
        <begin position="465"/>
        <end position="486"/>
    </location>
</feature>
<feature type="transmembrane region" description="Helical" evidence="2">
    <location>
        <begin position="73"/>
        <end position="94"/>
    </location>
</feature>
<feature type="compositionally biased region" description="Polar residues" evidence="1">
    <location>
        <begin position="947"/>
        <end position="961"/>
    </location>
</feature>
<evidence type="ECO:0000256" key="3">
    <source>
        <dbReference type="SAM" id="SignalP"/>
    </source>
</evidence>
<feature type="transmembrane region" description="Helical" evidence="2">
    <location>
        <begin position="881"/>
        <end position="904"/>
    </location>
</feature>
<keyword evidence="2" id="KW-0472">Membrane</keyword>
<keyword evidence="6" id="KW-1185">Reference proteome</keyword>
<evidence type="ECO:0000313" key="7">
    <source>
        <dbReference type="Proteomes" id="UP000251942"/>
    </source>
</evidence>
<feature type="signal peptide" evidence="3">
    <location>
        <begin position="1"/>
        <end position="19"/>
    </location>
</feature>
<name>A0A0W0THF1_9GAMM</name>
<feature type="compositionally biased region" description="Low complexity" evidence="1">
    <location>
        <begin position="465"/>
        <end position="479"/>
    </location>
</feature>
<accession>A0A0W0THF1</accession>
<dbReference type="Pfam" id="PF11388">
    <property type="entry name" value="DotA"/>
    <property type="match status" value="1"/>
</dbReference>
<feature type="transmembrane region" description="Helical" evidence="2">
    <location>
        <begin position="617"/>
        <end position="636"/>
    </location>
</feature>
<keyword evidence="2" id="KW-1133">Transmembrane helix</keyword>
<reference evidence="5 7" key="2">
    <citation type="submission" date="2018-06" db="EMBL/GenBank/DDBJ databases">
        <authorList>
            <consortium name="Pathogen Informatics"/>
            <person name="Doyle S."/>
        </authorList>
    </citation>
    <scope>NUCLEOTIDE SEQUENCE [LARGE SCALE GENOMIC DNA]</scope>
    <source>
        <strain evidence="5 7">NCTC12022</strain>
    </source>
</reference>
<evidence type="ECO:0000256" key="2">
    <source>
        <dbReference type="SAM" id="Phobius"/>
    </source>
</evidence>